<dbReference type="InterPro" id="IPR036305">
    <property type="entry name" value="RGS_sf"/>
</dbReference>
<dbReference type="OrthoDB" id="196547at2759"/>
<dbReference type="PANTHER" id="PTHR10845">
    <property type="entry name" value="REGULATOR OF G PROTEIN SIGNALING"/>
    <property type="match status" value="1"/>
</dbReference>
<dbReference type="InterPro" id="IPR058855">
    <property type="entry name" value="RGS1/SST2-like_Fungal-DR"/>
</dbReference>
<dbReference type="PANTHER" id="PTHR10845:SF192">
    <property type="entry name" value="DOUBLE HIT, ISOFORM B"/>
    <property type="match status" value="1"/>
</dbReference>
<dbReference type="SUPFAM" id="SSF46785">
    <property type="entry name" value="Winged helix' DNA-binding domain"/>
    <property type="match status" value="1"/>
</dbReference>
<feature type="region of interest" description="Disordered" evidence="2">
    <location>
        <begin position="230"/>
        <end position="273"/>
    </location>
</feature>
<dbReference type="InterPro" id="IPR036390">
    <property type="entry name" value="WH_DNA-bd_sf"/>
</dbReference>
<evidence type="ECO:0000313" key="4">
    <source>
        <dbReference type="EMBL" id="KAG2224227.1"/>
    </source>
</evidence>
<dbReference type="InterPro" id="IPR016137">
    <property type="entry name" value="RGS"/>
</dbReference>
<dbReference type="Pfam" id="PF25889">
    <property type="entry name" value="WHD_Fungal_DR"/>
    <property type="match status" value="1"/>
</dbReference>
<keyword evidence="1" id="KW-0734">Signal transduction inhibitor</keyword>
<dbReference type="Proteomes" id="UP000646827">
    <property type="component" value="Unassembled WGS sequence"/>
</dbReference>
<dbReference type="InterPro" id="IPR044926">
    <property type="entry name" value="RGS_subdomain_2"/>
</dbReference>
<dbReference type="GO" id="GO:0035556">
    <property type="term" value="P:intracellular signal transduction"/>
    <property type="evidence" value="ECO:0007669"/>
    <property type="project" value="InterPro"/>
</dbReference>
<reference evidence="4 5" key="1">
    <citation type="submission" date="2020-12" db="EMBL/GenBank/DDBJ databases">
        <title>Metabolic potential, ecology and presence of endohyphal bacteria is reflected in genomic diversity of Mucoromycotina.</title>
        <authorList>
            <person name="Muszewska A."/>
            <person name="Okrasinska A."/>
            <person name="Steczkiewicz K."/>
            <person name="Drgas O."/>
            <person name="Orlowska M."/>
            <person name="Perlinska-Lenart U."/>
            <person name="Aleksandrzak-Piekarczyk T."/>
            <person name="Szatraj K."/>
            <person name="Zielenkiewicz U."/>
            <person name="Pilsyk S."/>
            <person name="Malc E."/>
            <person name="Mieczkowski P."/>
            <person name="Kruszewska J.S."/>
            <person name="Biernat P."/>
            <person name="Pawlowska J."/>
        </authorList>
    </citation>
    <scope>NUCLEOTIDE SEQUENCE [LARGE SCALE GENOMIC DNA]</scope>
    <source>
        <strain evidence="4 5">CBS 142.35</strain>
    </source>
</reference>
<dbReference type="SUPFAM" id="SSF48097">
    <property type="entry name" value="Regulator of G-protein signaling, RGS"/>
    <property type="match status" value="1"/>
</dbReference>
<dbReference type="InterPro" id="IPR000591">
    <property type="entry name" value="DEP_dom"/>
</dbReference>
<evidence type="ECO:0000256" key="1">
    <source>
        <dbReference type="ARBA" id="ARBA00022700"/>
    </source>
</evidence>
<dbReference type="SMART" id="SM00049">
    <property type="entry name" value="DEP"/>
    <property type="match status" value="1"/>
</dbReference>
<feature type="compositionally biased region" description="Low complexity" evidence="2">
    <location>
        <begin position="308"/>
        <end position="328"/>
    </location>
</feature>
<dbReference type="PRINTS" id="PR01301">
    <property type="entry name" value="RGSPROTEIN"/>
</dbReference>
<proteinExistence type="predicted"/>
<feature type="region of interest" description="Disordered" evidence="2">
    <location>
        <begin position="619"/>
        <end position="639"/>
    </location>
</feature>
<dbReference type="PROSITE" id="PS50132">
    <property type="entry name" value="RGS"/>
    <property type="match status" value="1"/>
</dbReference>
<dbReference type="InterPro" id="IPR036388">
    <property type="entry name" value="WH-like_DNA-bd_sf"/>
</dbReference>
<keyword evidence="5" id="KW-1185">Reference proteome</keyword>
<name>A0A8H7VMC6_9FUNG</name>
<feature type="region of interest" description="Disordered" evidence="2">
    <location>
        <begin position="305"/>
        <end position="329"/>
    </location>
</feature>
<dbReference type="Gene3D" id="1.10.10.10">
    <property type="entry name" value="Winged helix-like DNA-binding domain superfamily/Winged helix DNA-binding domain"/>
    <property type="match status" value="1"/>
</dbReference>
<feature type="domain" description="RGS" evidence="3">
    <location>
        <begin position="450"/>
        <end position="601"/>
    </location>
</feature>
<dbReference type="EMBL" id="JAEPRB010000046">
    <property type="protein sequence ID" value="KAG2224227.1"/>
    <property type="molecule type" value="Genomic_DNA"/>
</dbReference>
<evidence type="ECO:0000313" key="5">
    <source>
        <dbReference type="Proteomes" id="UP000646827"/>
    </source>
</evidence>
<dbReference type="GO" id="GO:0009968">
    <property type="term" value="P:negative regulation of signal transduction"/>
    <property type="evidence" value="ECO:0007669"/>
    <property type="project" value="UniProtKB-KW"/>
</dbReference>
<dbReference type="SMART" id="SM00315">
    <property type="entry name" value="RGS"/>
    <property type="match status" value="1"/>
</dbReference>
<dbReference type="Gene3D" id="1.10.167.10">
    <property type="entry name" value="Regulator of G-protein Signalling 4, domain 2"/>
    <property type="match status" value="1"/>
</dbReference>
<feature type="compositionally biased region" description="Low complexity" evidence="2">
    <location>
        <begin position="246"/>
        <end position="262"/>
    </location>
</feature>
<comment type="caution">
    <text evidence="4">The sequence shown here is derived from an EMBL/GenBank/DDBJ whole genome shotgun (WGS) entry which is preliminary data.</text>
</comment>
<organism evidence="4 5">
    <name type="scientific">Circinella minor</name>
    <dbReference type="NCBI Taxonomy" id="1195481"/>
    <lineage>
        <taxon>Eukaryota</taxon>
        <taxon>Fungi</taxon>
        <taxon>Fungi incertae sedis</taxon>
        <taxon>Mucoromycota</taxon>
        <taxon>Mucoromycotina</taxon>
        <taxon>Mucoromycetes</taxon>
        <taxon>Mucorales</taxon>
        <taxon>Lichtheimiaceae</taxon>
        <taxon>Circinella</taxon>
    </lineage>
</organism>
<dbReference type="AlphaFoldDB" id="A0A8H7VMC6"/>
<accession>A0A8H7VMC6</accession>
<dbReference type="Pfam" id="PF00615">
    <property type="entry name" value="RGS"/>
    <property type="match status" value="1"/>
</dbReference>
<protein>
    <recommendedName>
        <fullName evidence="3">RGS domain-containing protein</fullName>
    </recommendedName>
</protein>
<evidence type="ECO:0000259" key="3">
    <source>
        <dbReference type="PROSITE" id="PS50132"/>
    </source>
</evidence>
<evidence type="ECO:0000256" key="2">
    <source>
        <dbReference type="SAM" id="MobiDB-lite"/>
    </source>
</evidence>
<sequence>MVDPNMSQQAYTSMMKFTMDGRPYIKDIHDLFGALIIQIRFETHRYLFRNYSNAFSSEDAIQVLGSLKFSQTVRVPDPNNSSRWLRTITTTTFNMARDMARALCQQFVWARLIENAVDQQTRSFRDRGLWRLTPKGVAVLEDFCTRTETEGIPSSALSPTVNMDRFSLIQLDRSNDDDRIIFTRQLTSHIFRIMVCSLPLEGNSTALSWIIQQHNVSGEKVLQEEGYDNMAVSRGRQPSLKRRESVASSSASSVSSTSTNTSHDPPFALSSRASSVTTGIPAMNEKSRLQLLDNRLLHTVDNMKHQHNQQQEQQGRQETTKSTTKSSSASLHHVYRIMFPTQLCCDWITKNCTVANRDESEEIATEFYRMGWIEYKDPKHHHAQSTTVQARKSLFVVVTSKGKEQVANDGDEQADGGECILRSRFHKKSPSQARPNSAVNVDQQEGLNGRLKQILDDAQLRSLFKDFLRSNFCEENLDFWIDYVTLRRKCKNQSPAMPSHNQKDLLEDAYSIWSTYLAPQASSELNVDHMLRQEMARLVNATVTISEDLQSQRVIISTHSTSQSLRMMLKWFDKVEEHILRLMASDSVPKFIKTSSYHKIIDERESQQEKPLVMTKIRRDSAMTPLAPQDEKEESTSFLPEISQSNNSIII</sequence>
<gene>
    <name evidence="4" type="ORF">INT45_000256</name>
</gene>